<evidence type="ECO:0000313" key="2">
    <source>
        <dbReference type="EMBL" id="EGR45998.1"/>
    </source>
</evidence>
<feature type="signal peptide" evidence="1">
    <location>
        <begin position="1"/>
        <end position="21"/>
    </location>
</feature>
<dbReference type="GeneID" id="18482116"/>
<dbReference type="VEuPathDB" id="FungiDB:TRIREDRAFT_110457"/>
<name>G0RS25_HYPJQ</name>
<evidence type="ECO:0000313" key="3">
    <source>
        <dbReference type="Proteomes" id="UP000008984"/>
    </source>
</evidence>
<evidence type="ECO:0000256" key="1">
    <source>
        <dbReference type="SAM" id="SignalP"/>
    </source>
</evidence>
<accession>G0RS25</accession>
<keyword evidence="3" id="KW-1185">Reference proteome</keyword>
<dbReference type="KEGG" id="tre:TRIREDRAFT_110457"/>
<dbReference type="Proteomes" id="UP000008984">
    <property type="component" value="Unassembled WGS sequence"/>
</dbReference>
<organism evidence="3">
    <name type="scientific">Hypocrea jecorina (strain QM6a)</name>
    <name type="common">Trichoderma reesei</name>
    <dbReference type="NCBI Taxonomy" id="431241"/>
    <lineage>
        <taxon>Eukaryota</taxon>
        <taxon>Fungi</taxon>
        <taxon>Dikarya</taxon>
        <taxon>Ascomycota</taxon>
        <taxon>Pezizomycotina</taxon>
        <taxon>Sordariomycetes</taxon>
        <taxon>Hypocreomycetidae</taxon>
        <taxon>Hypocreales</taxon>
        <taxon>Hypocreaceae</taxon>
        <taxon>Trichoderma</taxon>
    </lineage>
</organism>
<dbReference type="HOGENOM" id="CLU_096847_0_0_1"/>
<dbReference type="EMBL" id="GL985075">
    <property type="protein sequence ID" value="EGR45998.1"/>
    <property type="molecule type" value="Genomic_DNA"/>
</dbReference>
<sequence length="203" mass="21889">MHLSMQSLALATALVINGVLAGAGAQVKACIWFTTKPHSPISFSWNTCGSGSHCMYCDKLPKPTMTVSEAGLTCVDLGKVESKSSSTFFVDFCATDESHWELSYNSPSSSYSGSVSSRWRGGGAKHNYIEFDKDKFSPGTSVCGTKSACVNTQIDWDSGSAPDIYYVFRPQQQQGKTWGAENMSAIESADVETAKVSHDHSDL</sequence>
<dbReference type="RefSeq" id="XP_006968016.1">
    <property type="nucleotide sequence ID" value="XM_006967954.1"/>
</dbReference>
<reference evidence="2 3" key="1">
    <citation type="journal article" date="2008" name="Nat. Biotechnol.">
        <title>Genome sequencing and analysis of the biomass-degrading fungus Trichoderma reesei (syn. Hypocrea jecorina).</title>
        <authorList>
            <person name="Martinez D."/>
            <person name="Berka R.M."/>
            <person name="Henrissat B."/>
            <person name="Saloheimo M."/>
            <person name="Arvas M."/>
            <person name="Baker S.E."/>
            <person name="Chapman J."/>
            <person name="Chertkov O."/>
            <person name="Coutinho P.M."/>
            <person name="Cullen D."/>
            <person name="Danchin E.G."/>
            <person name="Grigoriev I.V."/>
            <person name="Harris P."/>
            <person name="Jackson M."/>
            <person name="Kubicek C.P."/>
            <person name="Han C.S."/>
            <person name="Ho I."/>
            <person name="Larrondo L.F."/>
            <person name="de Leon A.L."/>
            <person name="Magnuson J.K."/>
            <person name="Merino S."/>
            <person name="Misra M."/>
            <person name="Nelson B."/>
            <person name="Putnam N."/>
            <person name="Robbertse B."/>
            <person name="Salamov A.A."/>
            <person name="Schmoll M."/>
            <person name="Terry A."/>
            <person name="Thayer N."/>
            <person name="Westerholm-Parvinen A."/>
            <person name="Schoch C.L."/>
            <person name="Yao J."/>
            <person name="Barabote R."/>
            <person name="Nelson M.A."/>
            <person name="Detter C."/>
            <person name="Bruce D."/>
            <person name="Kuske C.R."/>
            <person name="Xie G."/>
            <person name="Richardson P."/>
            <person name="Rokhsar D.S."/>
            <person name="Lucas S.M."/>
            <person name="Rubin E.M."/>
            <person name="Dunn-Coleman N."/>
            <person name="Ward M."/>
            <person name="Brettin T.S."/>
        </authorList>
    </citation>
    <scope>NUCLEOTIDE SEQUENCE [LARGE SCALE GENOMIC DNA]</scope>
    <source>
        <strain evidence="2 3">QM6a</strain>
    </source>
</reference>
<dbReference type="OrthoDB" id="5141127at2759"/>
<protein>
    <submittedName>
        <fullName evidence="2">Predicted protein</fullName>
    </submittedName>
</protein>
<dbReference type="AlphaFoldDB" id="G0RS25"/>
<feature type="chain" id="PRO_5003408988" evidence="1">
    <location>
        <begin position="22"/>
        <end position="203"/>
    </location>
</feature>
<keyword evidence="1" id="KW-0732">Signal</keyword>
<gene>
    <name evidence="2" type="ORF">TRIREDRAFT_110457</name>
</gene>
<proteinExistence type="predicted"/>